<accession>A0A437MP21</accession>
<dbReference type="InterPro" id="IPR032258">
    <property type="entry name" value="DUF5061"/>
</dbReference>
<evidence type="ECO:0000313" key="1">
    <source>
        <dbReference type="EMBL" id="RVT99362.1"/>
    </source>
</evidence>
<sequence>MSCFSTASCIRARRRWPTCICVSAQPGAVSPPCYMRCYGMVRTGTGLSRGFLLLAVLPLIGCDTLSSVGAGLTSAAVPAPLGAPIATPAPPTDPLAVFALAATPGTESMVTLADGTSVRARVQRQYAAASGRNCREVILGSGLQERTQLVCAGPEGSHLTPPLLRGGGI</sequence>
<comment type="caution">
    <text evidence="1">The sequence shown here is derived from an EMBL/GenBank/DDBJ whole genome shotgun (WGS) entry which is preliminary data.</text>
</comment>
<evidence type="ECO:0008006" key="3">
    <source>
        <dbReference type="Google" id="ProtNLM"/>
    </source>
</evidence>
<dbReference type="AlphaFoldDB" id="A0A437MP21"/>
<name>A0A437MP21_9PROT</name>
<protein>
    <recommendedName>
        <fullName evidence="3">Common-antigen outer membrane protein</fullName>
    </recommendedName>
</protein>
<evidence type="ECO:0000313" key="2">
    <source>
        <dbReference type="Proteomes" id="UP000282957"/>
    </source>
</evidence>
<dbReference type="EMBL" id="SACL01000001">
    <property type="protein sequence ID" value="RVT99362.1"/>
    <property type="molecule type" value="Genomic_DNA"/>
</dbReference>
<gene>
    <name evidence="1" type="ORF">EOD42_04540</name>
</gene>
<reference evidence="1 2" key="1">
    <citation type="submission" date="2019-01" db="EMBL/GenBank/DDBJ databases">
        <authorList>
            <person name="Chen W.-M."/>
        </authorList>
    </citation>
    <scope>NUCLEOTIDE SEQUENCE [LARGE SCALE GENOMIC DNA]</scope>
    <source>
        <strain evidence="1 2">CCP-6</strain>
    </source>
</reference>
<keyword evidence="2" id="KW-1185">Reference proteome</keyword>
<dbReference type="OrthoDB" id="7285292at2"/>
<dbReference type="Proteomes" id="UP000282957">
    <property type="component" value="Unassembled WGS sequence"/>
</dbReference>
<organism evidence="1 2">
    <name type="scientific">Rhodovarius crocodyli</name>
    <dbReference type="NCBI Taxonomy" id="1979269"/>
    <lineage>
        <taxon>Bacteria</taxon>
        <taxon>Pseudomonadati</taxon>
        <taxon>Pseudomonadota</taxon>
        <taxon>Alphaproteobacteria</taxon>
        <taxon>Acetobacterales</taxon>
        <taxon>Roseomonadaceae</taxon>
        <taxon>Rhodovarius</taxon>
    </lineage>
</organism>
<proteinExistence type="predicted"/>
<dbReference type="Pfam" id="PF16587">
    <property type="entry name" value="DUF5061"/>
    <property type="match status" value="1"/>
</dbReference>